<evidence type="ECO:0000313" key="2">
    <source>
        <dbReference type="EMBL" id="KAI0290200.1"/>
    </source>
</evidence>
<reference evidence="2" key="1">
    <citation type="journal article" date="2022" name="New Phytol.">
        <title>Evolutionary transition to the ectomycorrhizal habit in the genomes of a hyperdiverse lineage of mushroom-forming fungi.</title>
        <authorList>
            <person name="Looney B."/>
            <person name="Miyauchi S."/>
            <person name="Morin E."/>
            <person name="Drula E."/>
            <person name="Courty P.E."/>
            <person name="Kohler A."/>
            <person name="Kuo A."/>
            <person name="LaButti K."/>
            <person name="Pangilinan J."/>
            <person name="Lipzen A."/>
            <person name="Riley R."/>
            <person name="Andreopoulos W."/>
            <person name="He G."/>
            <person name="Johnson J."/>
            <person name="Nolan M."/>
            <person name="Tritt A."/>
            <person name="Barry K.W."/>
            <person name="Grigoriev I.V."/>
            <person name="Nagy L.G."/>
            <person name="Hibbett D."/>
            <person name="Henrissat B."/>
            <person name="Matheny P.B."/>
            <person name="Labbe J."/>
            <person name="Martin F.M."/>
        </authorList>
    </citation>
    <scope>NUCLEOTIDE SEQUENCE</scope>
    <source>
        <strain evidence="2">BPL690</strain>
    </source>
</reference>
<dbReference type="Proteomes" id="UP001203297">
    <property type="component" value="Unassembled WGS sequence"/>
</dbReference>
<organism evidence="2 3">
    <name type="scientific">Multifurca ochricompacta</name>
    <dbReference type="NCBI Taxonomy" id="376703"/>
    <lineage>
        <taxon>Eukaryota</taxon>
        <taxon>Fungi</taxon>
        <taxon>Dikarya</taxon>
        <taxon>Basidiomycota</taxon>
        <taxon>Agaricomycotina</taxon>
        <taxon>Agaricomycetes</taxon>
        <taxon>Russulales</taxon>
        <taxon>Russulaceae</taxon>
        <taxon>Multifurca</taxon>
    </lineage>
</organism>
<dbReference type="EMBL" id="WTXG01000239">
    <property type="protein sequence ID" value="KAI0290200.1"/>
    <property type="molecule type" value="Genomic_DNA"/>
</dbReference>
<comment type="caution">
    <text evidence="2">The sequence shown here is derived from an EMBL/GenBank/DDBJ whole genome shotgun (WGS) entry which is preliminary data.</text>
</comment>
<evidence type="ECO:0000256" key="1">
    <source>
        <dbReference type="SAM" id="MobiDB-lite"/>
    </source>
</evidence>
<feature type="compositionally biased region" description="Polar residues" evidence="1">
    <location>
        <begin position="61"/>
        <end position="77"/>
    </location>
</feature>
<name>A0AAD4QGT9_9AGAM</name>
<gene>
    <name evidence="2" type="ORF">B0F90DRAFT_1825349</name>
</gene>
<evidence type="ECO:0000313" key="3">
    <source>
        <dbReference type="Proteomes" id="UP001203297"/>
    </source>
</evidence>
<sequence length="77" mass="8604">MSNTIELAQTGKRDYLKSLEKKYQEEWEQAHIFETDAPAQEETAGLTPAEIHQRFPKMVTRSPSKIGSPQGIPSSTG</sequence>
<accession>A0AAD4QGT9</accession>
<dbReference type="AlphaFoldDB" id="A0AAD4QGT9"/>
<proteinExistence type="predicted"/>
<protein>
    <submittedName>
        <fullName evidence="2">Uncharacterized protein</fullName>
    </submittedName>
</protein>
<keyword evidence="3" id="KW-1185">Reference proteome</keyword>
<feature type="region of interest" description="Disordered" evidence="1">
    <location>
        <begin position="55"/>
        <end position="77"/>
    </location>
</feature>